<dbReference type="InterPro" id="IPR041715">
    <property type="entry name" value="HisRS-like_core"/>
</dbReference>
<feature type="binding site" evidence="9">
    <location>
        <position position="113"/>
    </location>
    <ligand>
        <name>L-histidine</name>
        <dbReference type="ChEBI" id="CHEBI:57595"/>
    </ligand>
</feature>
<dbReference type="AlphaFoldDB" id="A0A1W1UAI5"/>
<evidence type="ECO:0000256" key="3">
    <source>
        <dbReference type="ARBA" id="ARBA00022741"/>
    </source>
</evidence>
<comment type="subunit">
    <text evidence="8">Homodimer.</text>
</comment>
<dbReference type="GO" id="GO:0006427">
    <property type="term" value="P:histidyl-tRNA aminoacylation"/>
    <property type="evidence" value="ECO:0007669"/>
    <property type="project" value="UniProtKB-UniRule"/>
</dbReference>
<feature type="binding site" evidence="9">
    <location>
        <begin position="284"/>
        <end position="285"/>
    </location>
    <ligand>
        <name>L-histidine</name>
        <dbReference type="ChEBI" id="CHEBI:57595"/>
    </ligand>
</feature>
<comment type="subcellular location">
    <subcellularLocation>
        <location evidence="8">Cytoplasm</location>
    </subcellularLocation>
</comment>
<keyword evidence="4 8" id="KW-0067">ATP-binding</keyword>
<dbReference type="NCBIfam" id="TIGR00442">
    <property type="entry name" value="hisS"/>
    <property type="match status" value="1"/>
</dbReference>
<evidence type="ECO:0000313" key="11">
    <source>
        <dbReference type="EMBL" id="SMB78050.1"/>
    </source>
</evidence>
<dbReference type="PROSITE" id="PS50862">
    <property type="entry name" value="AA_TRNA_LIGASE_II"/>
    <property type="match status" value="1"/>
</dbReference>
<feature type="domain" description="Aminoacyl-transfer RNA synthetases class-II family profile" evidence="10">
    <location>
        <begin position="22"/>
        <end position="339"/>
    </location>
</feature>
<dbReference type="PANTHER" id="PTHR11476:SF7">
    <property type="entry name" value="HISTIDINE--TRNA LIGASE"/>
    <property type="match status" value="1"/>
</dbReference>
<dbReference type="Proteomes" id="UP000192582">
    <property type="component" value="Unassembled WGS sequence"/>
</dbReference>
<dbReference type="InterPro" id="IPR004516">
    <property type="entry name" value="HisRS/HisZ"/>
</dbReference>
<dbReference type="PIRSF" id="PIRSF001549">
    <property type="entry name" value="His-tRNA_synth"/>
    <property type="match status" value="1"/>
</dbReference>
<evidence type="ECO:0000256" key="5">
    <source>
        <dbReference type="ARBA" id="ARBA00022917"/>
    </source>
</evidence>
<keyword evidence="8" id="KW-0963">Cytoplasm</keyword>
<comment type="catalytic activity">
    <reaction evidence="7 8">
        <text>tRNA(His) + L-histidine + ATP = L-histidyl-tRNA(His) + AMP + diphosphate + H(+)</text>
        <dbReference type="Rhea" id="RHEA:17313"/>
        <dbReference type="Rhea" id="RHEA-COMP:9665"/>
        <dbReference type="Rhea" id="RHEA-COMP:9689"/>
        <dbReference type="ChEBI" id="CHEBI:15378"/>
        <dbReference type="ChEBI" id="CHEBI:30616"/>
        <dbReference type="ChEBI" id="CHEBI:33019"/>
        <dbReference type="ChEBI" id="CHEBI:57595"/>
        <dbReference type="ChEBI" id="CHEBI:78442"/>
        <dbReference type="ChEBI" id="CHEBI:78527"/>
        <dbReference type="ChEBI" id="CHEBI:456215"/>
        <dbReference type="EC" id="6.1.1.21"/>
    </reaction>
</comment>
<keyword evidence="5 8" id="KW-0648">Protein biosynthesis</keyword>
<evidence type="ECO:0000256" key="7">
    <source>
        <dbReference type="ARBA" id="ARBA00047639"/>
    </source>
</evidence>
<keyword evidence="6 8" id="KW-0030">Aminoacyl-tRNA synthetase</keyword>
<dbReference type="GO" id="GO:0005737">
    <property type="term" value="C:cytoplasm"/>
    <property type="evidence" value="ECO:0007669"/>
    <property type="project" value="UniProtKB-SubCell"/>
</dbReference>
<dbReference type="STRING" id="695939.SAMN00790413_06470"/>
<keyword evidence="12" id="KW-1185">Reference proteome</keyword>
<dbReference type="OrthoDB" id="9800814at2"/>
<dbReference type="InterPro" id="IPR036621">
    <property type="entry name" value="Anticodon-bd_dom_sf"/>
</dbReference>
<dbReference type="GO" id="GO:0005524">
    <property type="term" value="F:ATP binding"/>
    <property type="evidence" value="ECO:0007669"/>
    <property type="project" value="UniProtKB-UniRule"/>
</dbReference>
<dbReference type="HAMAP" id="MF_00127">
    <property type="entry name" value="His_tRNA_synth"/>
    <property type="match status" value="1"/>
</dbReference>
<evidence type="ECO:0000256" key="6">
    <source>
        <dbReference type="ARBA" id="ARBA00023146"/>
    </source>
</evidence>
<reference evidence="11 12" key="1">
    <citation type="submission" date="2017-04" db="EMBL/GenBank/DDBJ databases">
        <authorList>
            <person name="Afonso C.L."/>
            <person name="Miller P.J."/>
            <person name="Scott M.A."/>
            <person name="Spackman E."/>
            <person name="Goraichik I."/>
            <person name="Dimitrov K.M."/>
            <person name="Suarez D.L."/>
            <person name="Swayne D.E."/>
        </authorList>
    </citation>
    <scope>NUCLEOTIDE SEQUENCE [LARGE SCALE GENOMIC DNA]</scope>
    <source>
        <strain evidence="11 12">KR-140</strain>
    </source>
</reference>
<feature type="binding site" evidence="9">
    <location>
        <position position="280"/>
    </location>
    <ligand>
        <name>L-histidine</name>
        <dbReference type="ChEBI" id="CHEBI:57595"/>
    </ligand>
</feature>
<dbReference type="CDD" id="cd00859">
    <property type="entry name" value="HisRS_anticodon"/>
    <property type="match status" value="1"/>
</dbReference>
<dbReference type="Pfam" id="PF13393">
    <property type="entry name" value="tRNA-synt_His"/>
    <property type="match status" value="1"/>
</dbReference>
<dbReference type="Gene3D" id="3.40.50.800">
    <property type="entry name" value="Anticodon-binding domain"/>
    <property type="match status" value="1"/>
</dbReference>
<dbReference type="EMBL" id="FWWU01000002">
    <property type="protein sequence ID" value="SMB78050.1"/>
    <property type="molecule type" value="Genomic_DNA"/>
</dbReference>
<comment type="similarity">
    <text evidence="1 8">Belongs to the class-II aminoacyl-tRNA synthetase family.</text>
</comment>
<evidence type="ECO:0000313" key="12">
    <source>
        <dbReference type="Proteomes" id="UP000192582"/>
    </source>
</evidence>
<keyword evidence="3 8" id="KW-0547">Nucleotide-binding</keyword>
<keyword evidence="2 8" id="KW-0436">Ligase</keyword>
<dbReference type="SUPFAM" id="SSF55681">
    <property type="entry name" value="Class II aaRS and biotin synthetases"/>
    <property type="match status" value="1"/>
</dbReference>
<sequence length="456" mass="50439">MIKPRPLSGFPEYLPAQQLTFNRVLSVIRSTYEAHGFTPIETPSAELKDVLTAKGGDDAEIYALTRLNGAPDERETDLALHFDLSVPLARYVAQREGELTFPFLRSQVQKVWRGERPQAGRFREFYQADIDVIGRGSLSLLYDAVLPAVVNDALTRLDIGPFCIRINNRQLLQGYFEGLGLAPEAVPQALRILDRLEKVGLDRVREGLTTEFRLDPAALAPFFDLATGRPDPHALLTELEGWAFGVTFERGVSELKAVLSGLRDQGVPTPNFRMDLSVARGLGYYTGTVYETTLPDFPQLGSICSGGRYENLVGNFHRGAFPGAGMSIGVSRFVPALLEAGVLGVGASTTAQVLVTSLQAEHRGEALRLGAELRAQDVRAEVYLEPHRLGQQLRYADRKGFRLAVMVGEEELQAGRVRVKDLRSGEETLLERTQWSQEVRQRLCPPDAIRSRAGPR</sequence>
<dbReference type="PANTHER" id="PTHR11476">
    <property type="entry name" value="HISTIDYL-TRNA SYNTHETASE"/>
    <property type="match status" value="1"/>
</dbReference>
<evidence type="ECO:0000256" key="2">
    <source>
        <dbReference type="ARBA" id="ARBA00022598"/>
    </source>
</evidence>
<accession>A0A1W1UAI5</accession>
<evidence type="ECO:0000259" key="10">
    <source>
        <dbReference type="PROSITE" id="PS50862"/>
    </source>
</evidence>
<dbReference type="InterPro" id="IPR015807">
    <property type="entry name" value="His-tRNA-ligase"/>
</dbReference>
<evidence type="ECO:0000256" key="4">
    <source>
        <dbReference type="ARBA" id="ARBA00022840"/>
    </source>
</evidence>
<dbReference type="RefSeq" id="WP_084045079.1">
    <property type="nucleotide sequence ID" value="NZ_FWWU01000002.1"/>
</dbReference>
<dbReference type="Gene3D" id="3.30.930.10">
    <property type="entry name" value="Bira Bifunctional Protein, Domain 2"/>
    <property type="match status" value="1"/>
</dbReference>
<organism evidence="11 12">
    <name type="scientific">Deinococcus hopiensis KR-140</name>
    <dbReference type="NCBI Taxonomy" id="695939"/>
    <lineage>
        <taxon>Bacteria</taxon>
        <taxon>Thermotogati</taxon>
        <taxon>Deinococcota</taxon>
        <taxon>Deinococci</taxon>
        <taxon>Deinococcales</taxon>
        <taxon>Deinococcaceae</taxon>
        <taxon>Deinococcus</taxon>
    </lineage>
</organism>
<evidence type="ECO:0000256" key="9">
    <source>
        <dbReference type="PIRSR" id="PIRSR001549-1"/>
    </source>
</evidence>
<feature type="binding site" evidence="9">
    <location>
        <position position="127"/>
    </location>
    <ligand>
        <name>L-histidine</name>
        <dbReference type="ChEBI" id="CHEBI:57595"/>
    </ligand>
</feature>
<gene>
    <name evidence="8" type="primary">hisS</name>
    <name evidence="11" type="ORF">SAMN00790413_06470</name>
</gene>
<dbReference type="InterPro" id="IPR045864">
    <property type="entry name" value="aa-tRNA-synth_II/BPL/LPL"/>
</dbReference>
<dbReference type="InterPro" id="IPR033656">
    <property type="entry name" value="HisRS_anticodon"/>
</dbReference>
<proteinExistence type="inferred from homology"/>
<dbReference type="SUPFAM" id="SSF52954">
    <property type="entry name" value="Class II aaRS ABD-related"/>
    <property type="match status" value="1"/>
</dbReference>
<dbReference type="CDD" id="cd00773">
    <property type="entry name" value="HisRS-like_core"/>
    <property type="match status" value="1"/>
</dbReference>
<dbReference type="GO" id="GO:0004821">
    <property type="term" value="F:histidine-tRNA ligase activity"/>
    <property type="evidence" value="ECO:0007669"/>
    <property type="project" value="UniProtKB-UniRule"/>
</dbReference>
<name>A0A1W1UAI5_9DEIO</name>
<dbReference type="Pfam" id="PF03129">
    <property type="entry name" value="HGTP_anticodon"/>
    <property type="match status" value="1"/>
</dbReference>
<dbReference type="InterPro" id="IPR006195">
    <property type="entry name" value="aa-tRNA-synth_II"/>
</dbReference>
<protein>
    <recommendedName>
        <fullName evidence="8">Histidine--tRNA ligase</fullName>
        <ecNumber evidence="8">6.1.1.21</ecNumber>
    </recommendedName>
    <alternativeName>
        <fullName evidence="8">Histidyl-tRNA synthetase</fullName>
        <shortName evidence="8">HisRS</shortName>
    </alternativeName>
</protein>
<feature type="binding site" evidence="9">
    <location>
        <position position="131"/>
    </location>
    <ligand>
        <name>L-histidine</name>
        <dbReference type="ChEBI" id="CHEBI:57595"/>
    </ligand>
</feature>
<dbReference type="InterPro" id="IPR004154">
    <property type="entry name" value="Anticodon-bd"/>
</dbReference>
<dbReference type="EC" id="6.1.1.21" evidence="8"/>
<evidence type="ECO:0000256" key="8">
    <source>
        <dbReference type="HAMAP-Rule" id="MF_00127"/>
    </source>
</evidence>
<evidence type="ECO:0000256" key="1">
    <source>
        <dbReference type="ARBA" id="ARBA00008226"/>
    </source>
</evidence>